<protein>
    <submittedName>
        <fullName evidence="3">Uncharacterized protein</fullName>
    </submittedName>
</protein>
<evidence type="ECO:0000256" key="1">
    <source>
        <dbReference type="SAM" id="SignalP"/>
    </source>
</evidence>
<dbReference type="WBParaSite" id="sdigi.contig1166.g10244.t1">
    <property type="protein sequence ID" value="sdigi.contig1166.g10244.t1"/>
    <property type="gene ID" value="sdigi.contig1166.g10244"/>
</dbReference>
<reference evidence="3" key="1">
    <citation type="submission" date="2022-11" db="UniProtKB">
        <authorList>
            <consortium name="WormBaseParasite"/>
        </authorList>
    </citation>
    <scope>IDENTIFICATION</scope>
</reference>
<feature type="signal peptide" evidence="1">
    <location>
        <begin position="1"/>
        <end position="21"/>
    </location>
</feature>
<dbReference type="Proteomes" id="UP000887581">
    <property type="component" value="Unplaced"/>
</dbReference>
<organism evidence="2 3">
    <name type="scientific">Setaria digitata</name>
    <dbReference type="NCBI Taxonomy" id="48799"/>
    <lineage>
        <taxon>Eukaryota</taxon>
        <taxon>Metazoa</taxon>
        <taxon>Ecdysozoa</taxon>
        <taxon>Nematoda</taxon>
        <taxon>Chromadorea</taxon>
        <taxon>Rhabditida</taxon>
        <taxon>Spirurina</taxon>
        <taxon>Spiruromorpha</taxon>
        <taxon>Filarioidea</taxon>
        <taxon>Setariidae</taxon>
        <taxon>Setaria</taxon>
    </lineage>
</organism>
<proteinExistence type="predicted"/>
<keyword evidence="2" id="KW-1185">Reference proteome</keyword>
<accession>A0A915PKD3</accession>
<dbReference type="AlphaFoldDB" id="A0A915PKD3"/>
<evidence type="ECO:0000313" key="3">
    <source>
        <dbReference type="WBParaSite" id="sdigi.contig1166.g10244.t1"/>
    </source>
</evidence>
<name>A0A915PKD3_9BILA</name>
<keyword evidence="1" id="KW-0732">Signal</keyword>
<sequence>MCLFALVEVTAFLWIVPETKGKPMPDRMPGEEDVTGAAKLLIKVDKTNDERMPLNEIQK</sequence>
<evidence type="ECO:0000313" key="2">
    <source>
        <dbReference type="Proteomes" id="UP000887581"/>
    </source>
</evidence>
<feature type="chain" id="PRO_5037162055" evidence="1">
    <location>
        <begin position="22"/>
        <end position="59"/>
    </location>
</feature>